<evidence type="ECO:0000313" key="12">
    <source>
        <dbReference type="EMBL" id="CAF0729723.1"/>
    </source>
</evidence>
<dbReference type="PANTHER" id="PTHR13800">
    <property type="entry name" value="TRANSIENT RECEPTOR POTENTIAL CATION CHANNEL, SUBFAMILY M, MEMBER 6"/>
    <property type="match status" value="1"/>
</dbReference>
<dbReference type="EMBL" id="CAJNOJ010000002">
    <property type="protein sequence ID" value="CAF0729723.1"/>
    <property type="molecule type" value="Genomic_DNA"/>
</dbReference>
<evidence type="ECO:0000256" key="3">
    <source>
        <dbReference type="ARBA" id="ARBA00022692"/>
    </source>
</evidence>
<keyword evidence="4 8" id="KW-1133">Transmembrane helix</keyword>
<feature type="domain" description="TRPM-like" evidence="11">
    <location>
        <begin position="467"/>
        <end position="625"/>
    </location>
</feature>
<evidence type="ECO:0000259" key="9">
    <source>
        <dbReference type="Pfam" id="PF00520"/>
    </source>
</evidence>
<accession>A0A813N003</accession>
<keyword evidence="5" id="KW-0406">Ion transport</keyword>
<dbReference type="GO" id="GO:0099604">
    <property type="term" value="F:ligand-gated calcium channel activity"/>
    <property type="evidence" value="ECO:0007669"/>
    <property type="project" value="TreeGrafter"/>
</dbReference>
<keyword evidence="6 8" id="KW-0472">Membrane</keyword>
<feature type="transmembrane region" description="Helical" evidence="8">
    <location>
        <begin position="753"/>
        <end position="772"/>
    </location>
</feature>
<comment type="caution">
    <text evidence="12">The sequence shown here is derived from an EMBL/GenBank/DDBJ whole genome shotgun (WGS) entry which is preliminary data.</text>
</comment>
<feature type="domain" description="Ion transport" evidence="9">
    <location>
        <begin position="817"/>
        <end position="1029"/>
    </location>
</feature>
<keyword evidence="3 8" id="KW-0812">Transmembrane</keyword>
<evidence type="ECO:0000256" key="7">
    <source>
        <dbReference type="ARBA" id="ARBA00023303"/>
    </source>
</evidence>
<dbReference type="Pfam" id="PF25508">
    <property type="entry name" value="TRPM2"/>
    <property type="match status" value="1"/>
</dbReference>
<dbReference type="Pfam" id="PF00520">
    <property type="entry name" value="Ion_trans"/>
    <property type="match status" value="1"/>
</dbReference>
<evidence type="ECO:0000256" key="1">
    <source>
        <dbReference type="ARBA" id="ARBA00004141"/>
    </source>
</evidence>
<reference evidence="12" key="1">
    <citation type="submission" date="2021-02" db="EMBL/GenBank/DDBJ databases">
        <authorList>
            <person name="Nowell W R."/>
        </authorList>
    </citation>
    <scope>NUCLEOTIDE SEQUENCE</scope>
</reference>
<feature type="transmembrane region" description="Helical" evidence="8">
    <location>
        <begin position="932"/>
        <end position="953"/>
    </location>
</feature>
<keyword evidence="2" id="KW-0813">Transport</keyword>
<evidence type="ECO:0000259" key="10">
    <source>
        <dbReference type="Pfam" id="PF18139"/>
    </source>
</evidence>
<dbReference type="PANTHER" id="PTHR13800:SF12">
    <property type="entry name" value="TRANSIENT RECEPTOR POTENTIAL CATION CHANNEL SUBFAMILY M MEMBER-LIKE 2"/>
    <property type="match status" value="1"/>
</dbReference>
<feature type="domain" description="TRPM SLOG" evidence="10">
    <location>
        <begin position="48"/>
        <end position="280"/>
    </location>
</feature>
<dbReference type="InterPro" id="IPR002153">
    <property type="entry name" value="TRPC_channel"/>
</dbReference>
<evidence type="ECO:0000256" key="2">
    <source>
        <dbReference type="ARBA" id="ARBA00022448"/>
    </source>
</evidence>
<proteinExistence type="predicted"/>
<feature type="transmembrane region" description="Helical" evidence="8">
    <location>
        <begin position="994"/>
        <end position="1016"/>
    </location>
</feature>
<dbReference type="InterPro" id="IPR057366">
    <property type="entry name" value="TRPM-like"/>
</dbReference>
<evidence type="ECO:0000256" key="4">
    <source>
        <dbReference type="ARBA" id="ARBA00022989"/>
    </source>
</evidence>
<dbReference type="InterPro" id="IPR050927">
    <property type="entry name" value="TRPM"/>
</dbReference>
<dbReference type="OrthoDB" id="9994106at2759"/>
<dbReference type="Pfam" id="PF18139">
    <property type="entry name" value="LSDAT_euk"/>
    <property type="match status" value="1"/>
</dbReference>
<sequence length="1188" mass="136965">MTCSLDNGGRCDDHSVLATQTDDNVVTDELDMKSYGTITFSRNYDNRANFIRISPNTSHRHIKRLFFDQNQIQAGFKRTSLVISIMGSAKESFLRSKLLLVFREGLLKIAKSTDIRIVTAGLNSRIAKFFGEIVQTNPDPTRPIQLMGFTSWGCVSGHDILDVQGTDVVYTKLTSDAKGEGPLEPNHTHFVFPDDGAKHKHTCAIQYRAQFERNLADDGIPVLVVVIEGCSDAIRKVHRSVVQDSIPVLLVEGTGGCCDLFAKCYHLYNSYKLKPDICDEVSSDESVLAEENELIKNKLRHSLRIVDEDLAKTSCTNAPPDGTDFFELIYECVHKQSKYLNFIDFKGNHISGDSVVLSILQALFKANYDNKSSRMSEEQRREQLYLAYDWKQIDFVKECIMIYDQDWKTIDLKDLFDRALLDDRADFLQLLLDHDFPLNEVFENNDKLLKLFENESFTFNDEINGPLRAIYQQMIQPMLGHVFQVDAIFDPDDQPTCNTIRSFYSAQKSSPSMFSEIDVNKELFLWAVVTGRKELALLFWTRGRNKICAAFMAVLIYKSKAQLEKDCKYLKWAKEMEQLAVEILERFYLANPHKCKQAIIRAVQDYDNVTWLQLAVMAESKLFIGKAAVQDVLTDIWYGCIDRHIGYLRLIGSSIIFPFSGFLPFVKKPIEEDVDSDESDNTQEQSGSFDPSTALTKFYIPKSNQELALGCSSVARYQFDSEVNPLSIKNRKTGISGYFENLSTFLHAPCVKYLYNLYSYLIFLTLFSYVFLCDYHPLYRFQSGECFSRDEDNTENKSNSNTTTIMKVTPKRDNLQIDRRPSVTEIILIIWVFTLLLEEIRQMKTKKIDSTRRKLQMHFSTFWNKMDALSITLFFTACIIRFLPFQQGFCIARAILAVDLSLWFIRTLDVFSAVKRLGPKLVMIGEMMYDMSFFMLILALVILSFGVPTYSLLHGVEVFSWHIPRKIINLAYWDIFGEVQALDDIDKDYGLEGYVMFLLLVAYSTIASILLINLLIAMFSNTFEVIHNDADYIWKFQQYALVCYQSRRPLLPPPLIFVSHICRLIVYIFSHIFQTSWFNTRYMKQKIRAKFKIRVNATLTKQIEAIEDALGKEVYLFSLKTSRTQLNQHGVAPDEQEYQIQEIVFDKMKIFENRIQSLQHQQEHIVNHLQYLMVRSTKSAGNQPQCAH</sequence>
<dbReference type="InterPro" id="IPR005821">
    <property type="entry name" value="Ion_trans_dom"/>
</dbReference>
<evidence type="ECO:0000256" key="8">
    <source>
        <dbReference type="SAM" id="Phobius"/>
    </source>
</evidence>
<dbReference type="AlphaFoldDB" id="A0A813N003"/>
<evidence type="ECO:0000256" key="5">
    <source>
        <dbReference type="ARBA" id="ARBA00023065"/>
    </source>
</evidence>
<dbReference type="Proteomes" id="UP000663852">
    <property type="component" value="Unassembled WGS sequence"/>
</dbReference>
<evidence type="ECO:0000256" key="6">
    <source>
        <dbReference type="ARBA" id="ARBA00023136"/>
    </source>
</evidence>
<dbReference type="PRINTS" id="PR01097">
    <property type="entry name" value="TRNSRECEPTRP"/>
</dbReference>
<gene>
    <name evidence="12" type="ORF">EDS130_LOCUS1013</name>
</gene>
<protein>
    <submittedName>
        <fullName evidence="12">Uncharacterized protein</fullName>
    </submittedName>
</protein>
<comment type="subcellular location">
    <subcellularLocation>
        <location evidence="1">Membrane</location>
        <topology evidence="1">Multi-pass membrane protein</topology>
    </subcellularLocation>
</comment>
<feature type="transmembrane region" description="Helical" evidence="8">
    <location>
        <begin position="862"/>
        <end position="885"/>
    </location>
</feature>
<dbReference type="GO" id="GO:0005886">
    <property type="term" value="C:plasma membrane"/>
    <property type="evidence" value="ECO:0007669"/>
    <property type="project" value="TreeGrafter"/>
</dbReference>
<feature type="transmembrane region" description="Helical" evidence="8">
    <location>
        <begin position="1055"/>
        <end position="1073"/>
    </location>
</feature>
<name>A0A813N003_ADIRI</name>
<organism evidence="12 13">
    <name type="scientific">Adineta ricciae</name>
    <name type="common">Rotifer</name>
    <dbReference type="NCBI Taxonomy" id="249248"/>
    <lineage>
        <taxon>Eukaryota</taxon>
        <taxon>Metazoa</taxon>
        <taxon>Spiralia</taxon>
        <taxon>Gnathifera</taxon>
        <taxon>Rotifera</taxon>
        <taxon>Eurotatoria</taxon>
        <taxon>Bdelloidea</taxon>
        <taxon>Adinetida</taxon>
        <taxon>Adinetidae</taxon>
        <taxon>Adineta</taxon>
    </lineage>
</organism>
<evidence type="ECO:0000313" key="13">
    <source>
        <dbReference type="Proteomes" id="UP000663852"/>
    </source>
</evidence>
<dbReference type="InterPro" id="IPR041491">
    <property type="entry name" value="TRPM_SLOG"/>
</dbReference>
<evidence type="ECO:0000259" key="11">
    <source>
        <dbReference type="Pfam" id="PF25508"/>
    </source>
</evidence>
<keyword evidence="7" id="KW-0407">Ion channel</keyword>